<dbReference type="EMBL" id="JACWZZ010000001">
    <property type="protein sequence ID" value="MBD2713444.1"/>
    <property type="molecule type" value="Genomic_DNA"/>
</dbReference>
<organism evidence="1 2">
    <name type="scientific">Hymenobacter duratus</name>
    <dbReference type="NCBI Taxonomy" id="2771356"/>
    <lineage>
        <taxon>Bacteria</taxon>
        <taxon>Pseudomonadati</taxon>
        <taxon>Bacteroidota</taxon>
        <taxon>Cytophagia</taxon>
        <taxon>Cytophagales</taxon>
        <taxon>Hymenobacteraceae</taxon>
        <taxon>Hymenobacter</taxon>
    </lineage>
</organism>
<keyword evidence="2" id="KW-1185">Reference proteome</keyword>
<sequence>MRFHTFKGTLPAGTAKYTENGSRQAVGAIWQAVDDVWQAVDDGWQAVDDGWQAVDDGWQAVDDGWQVAGGFFSGACGIGERAASREYQPTKPLQRPAL</sequence>
<gene>
    <name evidence="1" type="ORF">IC231_00180</name>
</gene>
<reference evidence="1 2" key="1">
    <citation type="submission" date="2020-09" db="EMBL/GenBank/DDBJ databases">
        <authorList>
            <person name="Kim M.K."/>
        </authorList>
    </citation>
    <scope>NUCLEOTIDE SEQUENCE [LARGE SCALE GENOMIC DNA]</scope>
    <source>
        <strain evidence="1 2">BT646</strain>
    </source>
</reference>
<comment type="caution">
    <text evidence="1">The sequence shown here is derived from an EMBL/GenBank/DDBJ whole genome shotgun (WGS) entry which is preliminary data.</text>
</comment>
<dbReference type="Proteomes" id="UP000642468">
    <property type="component" value="Unassembled WGS sequence"/>
</dbReference>
<protein>
    <submittedName>
        <fullName evidence="1">Uncharacterized protein</fullName>
    </submittedName>
</protein>
<accession>A0ABR8JF78</accession>
<name>A0ABR8JF78_9BACT</name>
<proteinExistence type="predicted"/>
<dbReference type="RefSeq" id="WP_190782627.1">
    <property type="nucleotide sequence ID" value="NZ_JACWZZ010000001.1"/>
</dbReference>
<evidence type="ECO:0000313" key="2">
    <source>
        <dbReference type="Proteomes" id="UP000642468"/>
    </source>
</evidence>
<evidence type="ECO:0000313" key="1">
    <source>
        <dbReference type="EMBL" id="MBD2713444.1"/>
    </source>
</evidence>